<evidence type="ECO:0008006" key="3">
    <source>
        <dbReference type="Google" id="ProtNLM"/>
    </source>
</evidence>
<evidence type="ECO:0000313" key="1">
    <source>
        <dbReference type="EMBL" id="MBS9337587.1"/>
    </source>
</evidence>
<protein>
    <recommendedName>
        <fullName evidence="3">Glycosyltransferase</fullName>
    </recommendedName>
</protein>
<sequence>MTIELITSFDQRADPAVNWQIEQVRRGKADFLYLFQPHEDAKAICQQLGLALDRVFDMASQRFLSEWPDGEGLFLFDLAVPNQGQINLSEEGLVTLSSAGQRIADVILFADSYYLVQAISWLDQDQAISRKDIYLRTGQLFAKQYFNRGQLLQSDFYFGDAAASRSDFYFEKRRNYALVNGQGYPSYEAAEQDLLASLQDDQEVEITSAGSLATIAKQSVLALPQGLFDENGALAPEIETIIQNPGHPVKVVKVGHAAMKRAKALGLPMDKLRETDLDA</sequence>
<evidence type="ECO:0000313" key="2">
    <source>
        <dbReference type="Proteomes" id="UP001519503"/>
    </source>
</evidence>
<dbReference type="Proteomes" id="UP001519503">
    <property type="component" value="Unassembled WGS sequence"/>
</dbReference>
<organism evidence="1 2">
    <name type="scientific">Fructobacillus parabroussonetiae</name>
    <dbReference type="NCBI Taxonomy" id="2713174"/>
    <lineage>
        <taxon>Bacteria</taxon>
        <taxon>Bacillati</taxon>
        <taxon>Bacillota</taxon>
        <taxon>Bacilli</taxon>
        <taxon>Lactobacillales</taxon>
        <taxon>Lactobacillaceae</taxon>
        <taxon>Fructobacillus</taxon>
    </lineage>
</organism>
<reference evidence="1 2" key="1">
    <citation type="submission" date="2020-02" db="EMBL/GenBank/DDBJ databases">
        <title>Fructobacillus sp. isolated from paper mulberry of Taiwan.</title>
        <authorList>
            <person name="Lin S.-T."/>
        </authorList>
    </citation>
    <scope>NUCLEOTIDE SEQUENCE [LARGE SCALE GENOMIC DNA]</scope>
    <source>
        <strain evidence="1 2">S1-1</strain>
    </source>
</reference>
<dbReference type="EMBL" id="JAAMFL010000006">
    <property type="protein sequence ID" value="MBS9337587.1"/>
    <property type="molecule type" value="Genomic_DNA"/>
</dbReference>
<comment type="caution">
    <text evidence="1">The sequence shown here is derived from an EMBL/GenBank/DDBJ whole genome shotgun (WGS) entry which is preliminary data.</text>
</comment>
<keyword evidence="2" id="KW-1185">Reference proteome</keyword>
<accession>A0ABS5R099</accession>
<name>A0ABS5R099_9LACO</name>
<gene>
    <name evidence="1" type="ORF">G6R30_03825</name>
</gene>
<dbReference type="RefSeq" id="WP_213821632.1">
    <property type="nucleotide sequence ID" value="NZ_JAAMFL010000006.1"/>
</dbReference>
<proteinExistence type="predicted"/>